<gene>
    <name evidence="2" type="ORF">SAMN05216261_2796</name>
</gene>
<name>A0A1M6GJB2_9FLAO</name>
<dbReference type="EMBL" id="FQYK01000008">
    <property type="protein sequence ID" value="SHJ10001.1"/>
    <property type="molecule type" value="Genomic_DNA"/>
</dbReference>
<keyword evidence="3" id="KW-1185">Reference proteome</keyword>
<dbReference type="STRING" id="1178825.SAMN05216261_2796"/>
<dbReference type="AlphaFoldDB" id="A0A1M6GJB2"/>
<evidence type="ECO:0000313" key="3">
    <source>
        <dbReference type="Proteomes" id="UP000184396"/>
    </source>
</evidence>
<protein>
    <submittedName>
        <fullName evidence="2">Acyl-CoA reductase (LuxC)</fullName>
    </submittedName>
</protein>
<dbReference type="SUPFAM" id="SSF53720">
    <property type="entry name" value="ALDH-like"/>
    <property type="match status" value="1"/>
</dbReference>
<evidence type="ECO:0000256" key="1">
    <source>
        <dbReference type="ARBA" id="ARBA00022857"/>
    </source>
</evidence>
<sequence length="353" mass="40730">MQLQERINAFVKLGDFLRQFSNEVISKADNVEHNEVFFDGFKHQIKLAQEHNGWFTAENIRFALKSWADALTLTILEAWLNPYAIENVSPKQVAIIMAGNIPLVGFHDFLSVLITGHKVLVKQSSNDKHLLPFLAKYIEYVEPKFNGAISFTEAKVENFDAVIATGSNNTARYFEYYFKNKPSIIRNNRNSVAVLTGNETPQDLKNLSEDIFRYYGLGCRNVSKLYVPKGYKFDAFFEGIYHWHPIVEKAKYANNYDYNKAVYLMSEFDMLENGFFMIKEDESFASPIATLFYEYYDSTENLKTELEAKKNQIQCIVSRGFIENEIAFGHTQKPELWDYADSVDSIEFLLAIS</sequence>
<keyword evidence="1" id="KW-0521">NADP</keyword>
<organism evidence="2 3">
    <name type="scientific">Algibacter luteus</name>
    <dbReference type="NCBI Taxonomy" id="1178825"/>
    <lineage>
        <taxon>Bacteria</taxon>
        <taxon>Pseudomonadati</taxon>
        <taxon>Bacteroidota</taxon>
        <taxon>Flavobacteriia</taxon>
        <taxon>Flavobacteriales</taxon>
        <taxon>Flavobacteriaceae</taxon>
        <taxon>Algibacter</taxon>
    </lineage>
</organism>
<dbReference type="Proteomes" id="UP000184396">
    <property type="component" value="Unassembled WGS sequence"/>
</dbReference>
<dbReference type="Pfam" id="PF05893">
    <property type="entry name" value="LuxC"/>
    <property type="match status" value="1"/>
</dbReference>
<dbReference type="InterPro" id="IPR016161">
    <property type="entry name" value="Ald_DH/histidinol_DH"/>
</dbReference>
<dbReference type="GO" id="GO:0003995">
    <property type="term" value="F:acyl-CoA dehydrogenase activity"/>
    <property type="evidence" value="ECO:0007669"/>
    <property type="project" value="InterPro"/>
</dbReference>
<accession>A0A1M6GJB2</accession>
<proteinExistence type="predicted"/>
<dbReference type="OrthoDB" id="1522941at2"/>
<reference evidence="2 3" key="1">
    <citation type="submission" date="2016-11" db="EMBL/GenBank/DDBJ databases">
        <authorList>
            <person name="Jaros S."/>
            <person name="Januszkiewicz K."/>
            <person name="Wedrychowicz H."/>
        </authorList>
    </citation>
    <scope>NUCLEOTIDE SEQUENCE [LARGE SCALE GENOMIC DNA]</scope>
    <source>
        <strain evidence="2 3">CGMCC 1.12213</strain>
    </source>
</reference>
<dbReference type="InterPro" id="IPR008670">
    <property type="entry name" value="CoA_reduct_LuxC"/>
</dbReference>
<dbReference type="GO" id="GO:0008218">
    <property type="term" value="P:bioluminescence"/>
    <property type="evidence" value="ECO:0007669"/>
    <property type="project" value="InterPro"/>
</dbReference>
<dbReference type="RefSeq" id="WP_019388350.1">
    <property type="nucleotide sequence ID" value="NZ_ALIH01000012.1"/>
</dbReference>
<evidence type="ECO:0000313" key="2">
    <source>
        <dbReference type="EMBL" id="SHJ10001.1"/>
    </source>
</evidence>
<dbReference type="eggNOG" id="COG1012">
    <property type="taxonomic scope" value="Bacteria"/>
</dbReference>